<feature type="domain" description="Transcription initiation factor TFIID subunit 12" evidence="7">
    <location>
        <begin position="423"/>
        <end position="489"/>
    </location>
</feature>
<feature type="compositionally biased region" description="Pro residues" evidence="6">
    <location>
        <begin position="1"/>
        <end position="31"/>
    </location>
</feature>
<dbReference type="Pfam" id="PF03847">
    <property type="entry name" value="TFIID_20kDa"/>
    <property type="match status" value="1"/>
</dbReference>
<dbReference type="SUPFAM" id="SSF47113">
    <property type="entry name" value="Histone-fold"/>
    <property type="match status" value="1"/>
</dbReference>
<dbReference type="PANTHER" id="PTHR12264">
    <property type="entry name" value="TRANSCRIPTION INITIATION FACTOR TFIID SUBUNIT 12"/>
    <property type="match status" value="1"/>
</dbReference>
<dbReference type="CDD" id="cd07981">
    <property type="entry name" value="HFD_TAF12"/>
    <property type="match status" value="1"/>
</dbReference>
<feature type="region of interest" description="Disordered" evidence="6">
    <location>
        <begin position="1"/>
        <end position="417"/>
    </location>
</feature>
<evidence type="ECO:0000313" key="8">
    <source>
        <dbReference type="Proteomes" id="UP001652660"/>
    </source>
</evidence>
<evidence type="ECO:0000256" key="2">
    <source>
        <dbReference type="ARBA" id="ARBA00007530"/>
    </source>
</evidence>
<keyword evidence="4" id="KW-0804">Transcription</keyword>
<feature type="compositionally biased region" description="Low complexity" evidence="6">
    <location>
        <begin position="85"/>
        <end position="116"/>
    </location>
</feature>
<feature type="compositionally biased region" description="Low complexity" evidence="6">
    <location>
        <begin position="32"/>
        <end position="74"/>
    </location>
</feature>
<dbReference type="GO" id="GO:0003677">
    <property type="term" value="F:DNA binding"/>
    <property type="evidence" value="ECO:0007669"/>
    <property type="project" value="TreeGrafter"/>
</dbReference>
<dbReference type="AlphaFoldDB" id="A0A6P6SHK0"/>
<feature type="compositionally biased region" description="Low complexity" evidence="6">
    <location>
        <begin position="240"/>
        <end position="258"/>
    </location>
</feature>
<dbReference type="Gene3D" id="1.10.20.10">
    <property type="entry name" value="Histone, subunit A"/>
    <property type="match status" value="1"/>
</dbReference>
<evidence type="ECO:0000256" key="1">
    <source>
        <dbReference type="ARBA" id="ARBA00004123"/>
    </source>
</evidence>
<evidence type="ECO:0000256" key="5">
    <source>
        <dbReference type="ARBA" id="ARBA00023242"/>
    </source>
</evidence>
<dbReference type="PANTHER" id="PTHR12264:SF21">
    <property type="entry name" value="TRANSCRIPTION INITIATION FACTOR TFIID SUBUNIT 12"/>
    <property type="match status" value="1"/>
</dbReference>
<feature type="compositionally biased region" description="Low complexity" evidence="6">
    <location>
        <begin position="131"/>
        <end position="152"/>
    </location>
</feature>
<feature type="region of interest" description="Disordered" evidence="6">
    <location>
        <begin position="530"/>
        <end position="562"/>
    </location>
</feature>
<evidence type="ECO:0000259" key="7">
    <source>
        <dbReference type="Pfam" id="PF03847"/>
    </source>
</evidence>
<dbReference type="GeneID" id="113691357"/>
<feature type="compositionally biased region" description="Polar residues" evidence="6">
    <location>
        <begin position="360"/>
        <end position="401"/>
    </location>
</feature>
<organism evidence="8 9">
    <name type="scientific">Coffea arabica</name>
    <name type="common">Arabian coffee</name>
    <dbReference type="NCBI Taxonomy" id="13443"/>
    <lineage>
        <taxon>Eukaryota</taxon>
        <taxon>Viridiplantae</taxon>
        <taxon>Streptophyta</taxon>
        <taxon>Embryophyta</taxon>
        <taxon>Tracheophyta</taxon>
        <taxon>Spermatophyta</taxon>
        <taxon>Magnoliopsida</taxon>
        <taxon>eudicotyledons</taxon>
        <taxon>Gunneridae</taxon>
        <taxon>Pentapetalae</taxon>
        <taxon>asterids</taxon>
        <taxon>lamiids</taxon>
        <taxon>Gentianales</taxon>
        <taxon>Rubiaceae</taxon>
        <taxon>Ixoroideae</taxon>
        <taxon>Gardenieae complex</taxon>
        <taxon>Bertiereae - Coffeeae clade</taxon>
        <taxon>Coffeeae</taxon>
        <taxon>Coffea</taxon>
    </lineage>
</organism>
<keyword evidence="5" id="KW-0539">Nucleus</keyword>
<protein>
    <submittedName>
        <fullName evidence="9">Transcription initiation factor TFIID subunit 12-like</fullName>
    </submittedName>
</protein>
<evidence type="ECO:0000256" key="4">
    <source>
        <dbReference type="ARBA" id="ARBA00023163"/>
    </source>
</evidence>
<dbReference type="GO" id="GO:0051123">
    <property type="term" value="P:RNA polymerase II preinitiation complex assembly"/>
    <property type="evidence" value="ECO:0007669"/>
    <property type="project" value="TreeGrafter"/>
</dbReference>
<evidence type="ECO:0000313" key="9">
    <source>
        <dbReference type="RefSeq" id="XP_027065261.2"/>
    </source>
</evidence>
<dbReference type="InterPro" id="IPR009072">
    <property type="entry name" value="Histone-fold"/>
</dbReference>
<dbReference type="GO" id="GO:0000124">
    <property type="term" value="C:SAGA complex"/>
    <property type="evidence" value="ECO:0007669"/>
    <property type="project" value="InterPro"/>
</dbReference>
<gene>
    <name evidence="9" type="primary">LOC113691357</name>
</gene>
<evidence type="ECO:0000256" key="3">
    <source>
        <dbReference type="ARBA" id="ARBA00023015"/>
    </source>
</evidence>
<comment type="similarity">
    <text evidence="2">Belongs to the TAF12 family.</text>
</comment>
<dbReference type="GO" id="GO:0017025">
    <property type="term" value="F:TBP-class protein binding"/>
    <property type="evidence" value="ECO:0007669"/>
    <property type="project" value="TreeGrafter"/>
</dbReference>
<keyword evidence="3" id="KW-0805">Transcription regulation</keyword>
<feature type="compositionally biased region" description="Pro residues" evidence="6">
    <location>
        <begin position="75"/>
        <end position="84"/>
    </location>
</feature>
<dbReference type="InterPro" id="IPR003228">
    <property type="entry name" value="TFIID_TAF12_dom"/>
</dbReference>
<dbReference type="GO" id="GO:0046982">
    <property type="term" value="F:protein heterodimerization activity"/>
    <property type="evidence" value="ECO:0007669"/>
    <property type="project" value="InterPro"/>
</dbReference>
<dbReference type="GO" id="GO:0005669">
    <property type="term" value="C:transcription factor TFIID complex"/>
    <property type="evidence" value="ECO:0007669"/>
    <property type="project" value="InterPro"/>
</dbReference>
<dbReference type="Proteomes" id="UP001652660">
    <property type="component" value="Chromosome 6c"/>
</dbReference>
<reference evidence="9" key="2">
    <citation type="submission" date="2025-08" db="UniProtKB">
        <authorList>
            <consortium name="RefSeq"/>
        </authorList>
    </citation>
    <scope>IDENTIFICATION</scope>
    <source>
        <tissue evidence="9">Leaves</tissue>
    </source>
</reference>
<comment type="subcellular location">
    <subcellularLocation>
        <location evidence="1">Nucleus</location>
    </subcellularLocation>
</comment>
<sequence length="562" mass="58677">MEQQTPTPPPSTPQPPEPPQQPPPSPSPPTPTTTASTASSSAALPPPITATTSTSTSSLPSTTASPPQLSLPSPSQNPQPPTSTPTPNTQTRPAAAAAFNRAWQQPPQPSPISHFALPPPPLPLPPHHHSSSSSASSTASASNSSSSSSSLLVPPPPRGGMAIGVPAHHPGTPPPPPTSFSSLTPPSFVQPFGGLGRNVTDSGPTSSSSQVRPTVGGMQGIGMMGTLGSSSAMRPPGVPVRPVQSSPRPQSSPSIQSPAKKNFQGHGMLRVSSVGSPGSPSPGSSQSPQPQNQPWLNSGSQVKPPLPPSRPQVSPQSMQQRSHITQQHHHAMTTTSQQQQASSSQQSQQPSTSGAGTQEHYGQQLPQSRIQQSLPNQQQIARNPSLGTQRPSHSTIPSSPVQPGLPNRAPSAEPEESCNRILSKRSIQELVSHVDASEKLDPEVEDILVDIAEDFVDSITTFGCSLAKHRKSATLEAKDILLHLERNWNTTLPGFSGDEIKTYKKPFTSDIHRERLAVIKKSVLAGETLNSRSSAGQAGGHPKGHLAKGPTSIVGSPPDKRT</sequence>
<reference evidence="8" key="1">
    <citation type="journal article" date="2025" name="Foods">
        <title>Unveiling the Microbial Signatures of Arabica Coffee Cherries: Insights into Ripeness Specific Diversity, Functional Traits, and Implications for Quality and Safety.</title>
        <authorList>
            <consortium name="RefSeq"/>
            <person name="Tenea G.N."/>
            <person name="Cifuentes V."/>
            <person name="Reyes P."/>
            <person name="Cevallos-Vallejos M."/>
        </authorList>
    </citation>
    <scope>NUCLEOTIDE SEQUENCE [LARGE SCALE GENOMIC DNA]</scope>
</reference>
<evidence type="ECO:0000256" key="6">
    <source>
        <dbReference type="SAM" id="MobiDB-lite"/>
    </source>
</evidence>
<feature type="compositionally biased region" description="Low complexity" evidence="6">
    <location>
        <begin position="271"/>
        <end position="290"/>
    </location>
</feature>
<accession>A0A6P6SHK0</accession>
<proteinExistence type="inferred from homology"/>
<feature type="compositionally biased region" description="Low complexity" evidence="6">
    <location>
        <begin position="332"/>
        <end position="358"/>
    </location>
</feature>
<name>A0A6P6SHK0_COFAR</name>
<feature type="compositionally biased region" description="Low complexity" evidence="6">
    <location>
        <begin position="311"/>
        <end position="322"/>
    </location>
</feature>
<dbReference type="InterPro" id="IPR037794">
    <property type="entry name" value="TAF12"/>
</dbReference>
<dbReference type="RefSeq" id="XP_027065261.2">
    <property type="nucleotide sequence ID" value="XM_027209460.2"/>
</dbReference>
<feature type="compositionally biased region" description="Polar residues" evidence="6">
    <location>
        <begin position="199"/>
        <end position="212"/>
    </location>
</feature>
<keyword evidence="8" id="KW-1185">Reference proteome</keyword>
<dbReference type="OrthoDB" id="2193432at2759"/>